<dbReference type="InterPro" id="IPR046097">
    <property type="entry name" value="DUF6033"/>
</dbReference>
<evidence type="ECO:0000313" key="3">
    <source>
        <dbReference type="Proteomes" id="UP000183639"/>
    </source>
</evidence>
<organism evidence="2 3">
    <name type="scientific">Selenomonas ruminantium</name>
    <dbReference type="NCBI Taxonomy" id="971"/>
    <lineage>
        <taxon>Bacteria</taxon>
        <taxon>Bacillati</taxon>
        <taxon>Bacillota</taxon>
        <taxon>Negativicutes</taxon>
        <taxon>Selenomonadales</taxon>
        <taxon>Selenomonadaceae</taxon>
        <taxon>Selenomonas</taxon>
    </lineage>
</organism>
<feature type="compositionally biased region" description="Basic and acidic residues" evidence="1">
    <location>
        <begin position="196"/>
        <end position="219"/>
    </location>
</feature>
<accession>A0A1I3FJZ7</accession>
<name>A0A1I3FJZ7_SELRU</name>
<sequence>MANTIHHAGHHPRLENAGPASKKRPAAGADRRQDIIRASLGADKDFSLSLSDTALSHAARRPQADTAAASGQQGVRPEEEQLSAKAKDYLAKLREQYGDYDFIIADDVQNPLDVTGPSNKKYFVVLSSEEIERMADDEDFAQEVMGKVESAIGTLNKVQEQGLLGEGVRFSRLAISFDADGNTKLFAELERMSEEQQQRLEKAKAKRAEEKKAAAKEPRPPLPDDAGLRNAIKNRRPPHHPPLESILRLLQQEETKPAAQAEGQAGQQKPHGRHHHPVHHTPKSSATPPPATHTVRIEAGSVEELLDKAQQIEW</sequence>
<feature type="compositionally biased region" description="Basic residues" evidence="1">
    <location>
        <begin position="270"/>
        <end position="282"/>
    </location>
</feature>
<gene>
    <name evidence="2" type="ORF">SAMN04487861_11564</name>
</gene>
<dbReference type="Pfam" id="PF19498">
    <property type="entry name" value="DUF6033"/>
    <property type="match status" value="1"/>
</dbReference>
<reference evidence="2 3" key="1">
    <citation type="submission" date="2016-10" db="EMBL/GenBank/DDBJ databases">
        <authorList>
            <person name="de Groot N.N."/>
        </authorList>
    </citation>
    <scope>NUCLEOTIDE SEQUENCE [LARGE SCALE GENOMIC DNA]</scope>
    <source>
        <strain evidence="2 3">Z108</strain>
    </source>
</reference>
<evidence type="ECO:0000256" key="1">
    <source>
        <dbReference type="SAM" id="MobiDB-lite"/>
    </source>
</evidence>
<feature type="region of interest" description="Disordered" evidence="1">
    <location>
        <begin position="1"/>
        <end position="35"/>
    </location>
</feature>
<feature type="region of interest" description="Disordered" evidence="1">
    <location>
        <begin position="196"/>
        <end position="314"/>
    </location>
</feature>
<feature type="compositionally biased region" description="Low complexity" evidence="1">
    <location>
        <begin position="258"/>
        <end position="268"/>
    </location>
</feature>
<dbReference type="EMBL" id="FOQK01000015">
    <property type="protein sequence ID" value="SFI11543.1"/>
    <property type="molecule type" value="Genomic_DNA"/>
</dbReference>
<dbReference type="Proteomes" id="UP000183639">
    <property type="component" value="Unassembled WGS sequence"/>
</dbReference>
<protein>
    <submittedName>
        <fullName evidence="2">Uncharacterized protein</fullName>
    </submittedName>
</protein>
<evidence type="ECO:0000313" key="2">
    <source>
        <dbReference type="EMBL" id="SFI11543.1"/>
    </source>
</evidence>
<dbReference type="AlphaFoldDB" id="A0A1I3FJZ7"/>
<proteinExistence type="predicted"/>
<feature type="region of interest" description="Disordered" evidence="1">
    <location>
        <begin position="57"/>
        <end position="82"/>
    </location>
</feature>